<dbReference type="AlphaFoldDB" id="A0A645E953"/>
<reference evidence="1" key="1">
    <citation type="submission" date="2019-08" db="EMBL/GenBank/DDBJ databases">
        <authorList>
            <person name="Kucharzyk K."/>
            <person name="Murdoch R.W."/>
            <person name="Higgins S."/>
            <person name="Loffler F."/>
        </authorList>
    </citation>
    <scope>NUCLEOTIDE SEQUENCE</scope>
</reference>
<evidence type="ECO:0000313" key="1">
    <source>
        <dbReference type="EMBL" id="MPM97939.1"/>
    </source>
</evidence>
<dbReference type="EMBL" id="VSSQ01044143">
    <property type="protein sequence ID" value="MPM97939.1"/>
    <property type="molecule type" value="Genomic_DNA"/>
</dbReference>
<proteinExistence type="predicted"/>
<protein>
    <submittedName>
        <fullName evidence="1">Uncharacterized protein</fullName>
    </submittedName>
</protein>
<name>A0A645E953_9ZZZZ</name>
<comment type="caution">
    <text evidence="1">The sequence shown here is derived from an EMBL/GenBank/DDBJ whole genome shotgun (WGS) entry which is preliminary data.</text>
</comment>
<organism evidence="1">
    <name type="scientific">bioreactor metagenome</name>
    <dbReference type="NCBI Taxonomy" id="1076179"/>
    <lineage>
        <taxon>unclassified sequences</taxon>
        <taxon>metagenomes</taxon>
        <taxon>ecological metagenomes</taxon>
    </lineage>
</organism>
<sequence length="287" mass="32565">MNEHFYIIPNSVQSILIRHTRFQQLFSERCDTILVLPGFHFFFRTIGGGIRRRVPAVPISQDVQQYRPVFLFNHFAFAFVSINDRQRIVTVHTFGVHLFFVHTRTNTGCNTVAHGFAAGLATHPVLIVHDVDNHRKATFHISLPEFFELIHGRKRNSFPNGSACHRSITYIGNHQSGFAVDLFVQRGTHGNISRTAHDGIVGIYSERGEKGMHRTAKPPVKSGFPGKYFCQCSINQKTAGKLLSGSVKIFLNDFQHRTIEKALHYFHQFAVGKLMDGRHPFGKDLTV</sequence>
<gene>
    <name evidence="1" type="ORF">SDC9_145120</name>
</gene>
<accession>A0A645E953</accession>